<keyword evidence="3" id="KW-0732">Signal</keyword>
<keyword evidence="2" id="KW-1133">Transmembrane helix</keyword>
<dbReference type="InterPro" id="IPR013783">
    <property type="entry name" value="Ig-like_fold"/>
</dbReference>
<gene>
    <name evidence="5" type="ORF">DEJ46_17760</name>
</gene>
<protein>
    <recommendedName>
        <fullName evidence="4">DUF7927 domain-containing protein</fullName>
    </recommendedName>
</protein>
<accession>A0A5P2ARD1</accession>
<feature type="compositionally biased region" description="Pro residues" evidence="1">
    <location>
        <begin position="565"/>
        <end position="574"/>
    </location>
</feature>
<dbReference type="EMBL" id="CP029194">
    <property type="protein sequence ID" value="QES20743.1"/>
    <property type="molecule type" value="Genomic_DNA"/>
</dbReference>
<organism evidence="5 6">
    <name type="scientific">Streptomyces venezuelae</name>
    <dbReference type="NCBI Taxonomy" id="54571"/>
    <lineage>
        <taxon>Bacteria</taxon>
        <taxon>Bacillati</taxon>
        <taxon>Actinomycetota</taxon>
        <taxon>Actinomycetes</taxon>
        <taxon>Kitasatosporales</taxon>
        <taxon>Streptomycetaceae</taxon>
        <taxon>Streptomyces</taxon>
    </lineage>
</organism>
<dbReference type="RefSeq" id="WP_150267660.1">
    <property type="nucleotide sequence ID" value="NZ_CP029194.1"/>
</dbReference>
<feature type="signal peptide" evidence="3">
    <location>
        <begin position="1"/>
        <end position="32"/>
    </location>
</feature>
<dbReference type="GO" id="GO:0005975">
    <property type="term" value="P:carbohydrate metabolic process"/>
    <property type="evidence" value="ECO:0007669"/>
    <property type="project" value="UniProtKB-ARBA"/>
</dbReference>
<evidence type="ECO:0000256" key="1">
    <source>
        <dbReference type="SAM" id="MobiDB-lite"/>
    </source>
</evidence>
<feature type="region of interest" description="Disordered" evidence="1">
    <location>
        <begin position="471"/>
        <end position="587"/>
    </location>
</feature>
<dbReference type="Proteomes" id="UP000324106">
    <property type="component" value="Chromosome"/>
</dbReference>
<feature type="chain" id="PRO_5024958384" description="DUF7927 domain-containing protein" evidence="3">
    <location>
        <begin position="33"/>
        <end position="619"/>
    </location>
</feature>
<evidence type="ECO:0000256" key="2">
    <source>
        <dbReference type="SAM" id="Phobius"/>
    </source>
</evidence>
<dbReference type="InterPro" id="IPR057687">
    <property type="entry name" value="DUF7927"/>
</dbReference>
<reference evidence="5 6" key="1">
    <citation type="submission" date="2018-05" db="EMBL/GenBank/DDBJ databases">
        <title>Streptomyces venezuelae.</title>
        <authorList>
            <person name="Kim W."/>
            <person name="Lee N."/>
            <person name="Cho B.-K."/>
        </authorList>
    </citation>
    <scope>NUCLEOTIDE SEQUENCE [LARGE SCALE GENOMIC DNA]</scope>
    <source>
        <strain evidence="5 6">ATCC 15068</strain>
    </source>
</reference>
<feature type="domain" description="DUF7927" evidence="4">
    <location>
        <begin position="382"/>
        <end position="505"/>
    </location>
</feature>
<evidence type="ECO:0000313" key="5">
    <source>
        <dbReference type="EMBL" id="QES20743.1"/>
    </source>
</evidence>
<dbReference type="InterPro" id="IPR047589">
    <property type="entry name" value="DUF11_rpt"/>
</dbReference>
<evidence type="ECO:0000256" key="3">
    <source>
        <dbReference type="SAM" id="SignalP"/>
    </source>
</evidence>
<evidence type="ECO:0000259" key="4">
    <source>
        <dbReference type="Pfam" id="PF25549"/>
    </source>
</evidence>
<sequence length="619" mass="62985">MRFRQHHLGRVLAAIGLTAGTLAFAAAGPATADVVEPFGKRYDESLYGDFTTTGNTVMGCPTELADMAARCATASKGEGSDNNNTFVMQKIDAAGLATGGGAPAFGSSTGHVKIPAGAEVAYARLFWGGNDGTYKGPSGAQLRRCDISGSDVTPSPGDPATTAPVLRVGTGAAKPVTIDSMVADPADTGGPHYYTGESDVTAAFAGVSGTDAQVSVGNVWAPNGKGCVAGWSLTVVHRFPGPDPVRAPERRNVYVYGGHVLQRSTSPATTVTVDGFHRGPGTVRASVTAYEGDWNTPGDKFLVDGRNVTEARTGNTDNFFVSEDDGAVAPKLTNNLSIDAKAFALPDGAVPQGATSADLTFSTNGDTYVPSGLAFSVPVPDLEITKTASPRTVKPGDTLTYTITAKNIGPLDYPNAKFADDLTGNLDDADYNGDAKADLGTVSYEKPRIGYVGNIPAGKSATVTYSVKIKDPATGDGRLRNSVEVTSPRSNCGDGSEDPSCAVAPVLDRPQSPSPTPTTPAPPTPTPTPGEPSTSPTQPTPPAASEDPSASPSAPASPTASAPAPTSPAPPAPGPQGGSGSMADTGSSGERLWLLGALGVALAATGLVAKAAMRDRHER</sequence>
<keyword evidence="2" id="KW-0472">Membrane</keyword>
<evidence type="ECO:0000313" key="6">
    <source>
        <dbReference type="Proteomes" id="UP000324106"/>
    </source>
</evidence>
<feature type="compositionally biased region" description="Basic and acidic residues" evidence="1">
    <location>
        <begin position="471"/>
        <end position="481"/>
    </location>
</feature>
<dbReference type="AlphaFoldDB" id="A0A5P2ARD1"/>
<feature type="transmembrane region" description="Helical" evidence="2">
    <location>
        <begin position="592"/>
        <end position="613"/>
    </location>
</feature>
<dbReference type="Pfam" id="PF25549">
    <property type="entry name" value="DUF7927"/>
    <property type="match status" value="1"/>
</dbReference>
<dbReference type="NCBIfam" id="TIGR01451">
    <property type="entry name" value="B_ant_repeat"/>
    <property type="match status" value="1"/>
</dbReference>
<dbReference type="Gene3D" id="2.60.40.10">
    <property type="entry name" value="Immunoglobulins"/>
    <property type="match status" value="1"/>
</dbReference>
<feature type="compositionally biased region" description="Pro residues" evidence="1">
    <location>
        <begin position="512"/>
        <end position="530"/>
    </location>
</feature>
<feature type="compositionally biased region" description="Low complexity" evidence="1">
    <location>
        <begin position="531"/>
        <end position="564"/>
    </location>
</feature>
<dbReference type="OrthoDB" id="134475at2"/>
<name>A0A5P2ARD1_STRVZ</name>
<keyword evidence="2" id="KW-0812">Transmembrane</keyword>
<proteinExistence type="predicted"/>